<evidence type="ECO:0000313" key="5">
    <source>
        <dbReference type="Proteomes" id="UP000680634"/>
    </source>
</evidence>
<evidence type="ECO:0000256" key="2">
    <source>
        <dbReference type="SAM" id="Phobius"/>
    </source>
</evidence>
<accession>A0ABS5JEI9</accession>
<keyword evidence="2" id="KW-0812">Transmembrane</keyword>
<dbReference type="RefSeq" id="WP_212588714.1">
    <property type="nucleotide sequence ID" value="NZ_JAERKB010000001.1"/>
</dbReference>
<gene>
    <name evidence="4" type="ORF">JK232_02135</name>
</gene>
<evidence type="ECO:0000313" key="4">
    <source>
        <dbReference type="EMBL" id="MBS0967683.1"/>
    </source>
</evidence>
<evidence type="ECO:0000259" key="3">
    <source>
        <dbReference type="Pfam" id="PF20155"/>
    </source>
</evidence>
<dbReference type="Proteomes" id="UP000680634">
    <property type="component" value="Unassembled WGS sequence"/>
</dbReference>
<feature type="domain" description="Tape measure protein N-terminal" evidence="3">
    <location>
        <begin position="77"/>
        <end position="265"/>
    </location>
</feature>
<keyword evidence="5" id="KW-1185">Reference proteome</keyword>
<proteinExistence type="predicted"/>
<comment type="caution">
    <text evidence="4">The sequence shown here is derived from an EMBL/GenBank/DDBJ whole genome shotgun (WGS) entry which is preliminary data.</text>
</comment>
<dbReference type="NCBIfam" id="TIGR02675">
    <property type="entry name" value="tape_meas_nterm"/>
    <property type="match status" value="1"/>
</dbReference>
<feature type="transmembrane region" description="Helical" evidence="2">
    <location>
        <begin position="289"/>
        <end position="312"/>
    </location>
</feature>
<dbReference type="EMBL" id="JAERKB010000001">
    <property type="protein sequence ID" value="MBS0967683.1"/>
    <property type="molecule type" value="Genomic_DNA"/>
</dbReference>
<reference evidence="5" key="2">
    <citation type="submission" date="2023-07" db="EMBL/GenBank/DDBJ databases">
        <title>Genome-inferred correspondence between phylogeny and metabolic traits in the wild Drosophila gut microbiome.</title>
        <authorList>
            <person name="Bueno E."/>
            <person name="Blow F."/>
            <person name="Douglas A.E."/>
        </authorList>
    </citation>
    <scope>NUCLEOTIDE SEQUENCE [LARGE SCALE GENOMIC DNA]</scope>
    <source>
        <strain evidence="5">JGM97</strain>
    </source>
</reference>
<dbReference type="InterPro" id="IPR013491">
    <property type="entry name" value="Tape_meas_N"/>
</dbReference>
<protein>
    <submittedName>
        <fullName evidence="4">Tape measure protein</fullName>
    </submittedName>
</protein>
<name>A0ABS5JEI9_9GAMM</name>
<evidence type="ECO:0000256" key="1">
    <source>
        <dbReference type="SAM" id="Coils"/>
    </source>
</evidence>
<keyword evidence="2" id="KW-1133">Transmembrane helix</keyword>
<reference evidence="4 5" key="1">
    <citation type="submission" date="2020-12" db="EMBL/GenBank/DDBJ databases">
        <authorList>
            <person name="Mcmullen J.G."/>
        </authorList>
    </citation>
    <scope>NUCLEOTIDE SEQUENCE [LARGE SCALE GENOMIC DNA]</scope>
    <source>
        <strain evidence="4 5">JGM97</strain>
    </source>
</reference>
<sequence length="1130" mass="117643">MAGSVNAGNIIYEVDMDTARLLAARREVDAALNGLSGSMGRLDASVTRTERSVASMERAMSSLSGVAKGVIAALSIQQVAQYGNEWVTVNNKLANSVRASEQLADVTQRVFDISQNTMSSLTATATLYGRLERATRSAGTSTKDLVTLTSTINKGLAVSGATTEEASSTMTQLSQALASGVLRGEEFNSISENGSRLAVALADSLGVTIGQLRAMAAQGKLTTEVVVNGLLKQSDTIAKEFANTTMTMGQALTVATNNITKFVGESSSVSTSIKVFNESAIGLSQNLEIVANLIGAAAVIFGGRFAGALALATKSRIDDALAARAQTTATAESAAATANAARVTALKAGLDKDQAVSNLALAQTEYNVAKGTAAEAFALENLIAVKSVAIQRSAAFAEAQLAEAAATRTATAAAAAASTTIGSLARGALALVGGPAGAAVIAAAGIFYFYQKMQQARQESIAFADKLDGVIAKMKSMSQVQLAAEIDNASRSIKAQTDALKDNQSTIEANELQQARLKRTLSYLSEGSLLYKATLSELTDAQSEHTQLLAENERAENKLSQTVSKTGILRAHMNGTFAQGIDLLKRDGEQAGVAAGLMNQFGNAINFASRAKEKFNSTSLEIPRSDKADEYNKGLQEENTLLAITDKRLRAVTKARMDAAEKQGNQNQINAAGELAGRNYDLQQAEVARNKAAKESISAGKKAATQAESIAQKLANLKQQAELSADSTRDLSREQAILAAQQSLGSAATQGDIKLAGEYAASKWDTANAIKAQAAAEKLLPEARENASYQQDISDLKTALTAKKITQQQYNATSEQLEQQHQVNLAKIRAASNSGVTALQDAQGGVDPVQALANENARKLALIQEFETEKGQITANGLALMNAANTEYEQARIDAAWKIWENQSQANQMLGSVIESLQGGATNAITGLLNGTQSLSESFANIGSTILNSVVGSLVQMGVEYLKSSVMASTANTTAAASAAATGASITASMAPAAAATNIATMGSASAVGLTAMSAAIPAMVGLFAGAREHGGPVSASSMYRVGEGGKPEIFKASNGSQYMIPGDNGKVISNSDLGDGGSSGGMIQQVNHFTFQNASGDQQQMVTTFAKIAYEQSLRAIKDQKRPGGMLTK</sequence>
<keyword evidence="2" id="KW-0472">Membrane</keyword>
<keyword evidence="1" id="KW-0175">Coiled coil</keyword>
<organism evidence="4 5">
    <name type="scientific">Nissabacter archeti</name>
    <dbReference type="NCBI Taxonomy" id="1917880"/>
    <lineage>
        <taxon>Bacteria</taxon>
        <taxon>Pseudomonadati</taxon>
        <taxon>Pseudomonadota</taxon>
        <taxon>Gammaproteobacteria</taxon>
        <taxon>Enterobacterales</taxon>
        <taxon>Yersiniaceae</taxon>
        <taxon>Nissabacter</taxon>
    </lineage>
</organism>
<feature type="coiled-coil region" evidence="1">
    <location>
        <begin position="538"/>
        <end position="565"/>
    </location>
</feature>
<dbReference type="Pfam" id="PF20155">
    <property type="entry name" value="TMP_3"/>
    <property type="match status" value="1"/>
</dbReference>
<feature type="transmembrane region" description="Helical" evidence="2">
    <location>
        <begin position="428"/>
        <end position="450"/>
    </location>
</feature>